<evidence type="ECO:0000256" key="1">
    <source>
        <dbReference type="SAM" id="Phobius"/>
    </source>
</evidence>
<comment type="caution">
    <text evidence="2">The sequence shown here is derived from an EMBL/GenBank/DDBJ whole genome shotgun (WGS) entry which is preliminary data.</text>
</comment>
<organism evidence="2 3">
    <name type="scientific">Candidatus Lloydbacteria bacterium RIFCSPHIGHO2_02_FULL_54_17</name>
    <dbReference type="NCBI Taxonomy" id="1798664"/>
    <lineage>
        <taxon>Bacteria</taxon>
        <taxon>Candidatus Lloydiibacteriota</taxon>
    </lineage>
</organism>
<evidence type="ECO:0000313" key="3">
    <source>
        <dbReference type="Proteomes" id="UP000178636"/>
    </source>
</evidence>
<dbReference type="AlphaFoldDB" id="A0A1G2DHV6"/>
<keyword evidence="1" id="KW-0472">Membrane</keyword>
<proteinExistence type="predicted"/>
<dbReference type="Proteomes" id="UP000178636">
    <property type="component" value="Unassembled WGS sequence"/>
</dbReference>
<dbReference type="EMBL" id="MHLO01000017">
    <property type="protein sequence ID" value="OGZ12551.1"/>
    <property type="molecule type" value="Genomic_DNA"/>
</dbReference>
<keyword evidence="1" id="KW-0812">Transmembrane</keyword>
<evidence type="ECO:0000313" key="2">
    <source>
        <dbReference type="EMBL" id="OGZ12551.1"/>
    </source>
</evidence>
<protein>
    <submittedName>
        <fullName evidence="2">Uncharacterized protein</fullName>
    </submittedName>
</protein>
<reference evidence="2 3" key="1">
    <citation type="journal article" date="2016" name="Nat. Commun.">
        <title>Thousands of microbial genomes shed light on interconnected biogeochemical processes in an aquifer system.</title>
        <authorList>
            <person name="Anantharaman K."/>
            <person name="Brown C.T."/>
            <person name="Hug L.A."/>
            <person name="Sharon I."/>
            <person name="Castelle C.J."/>
            <person name="Probst A.J."/>
            <person name="Thomas B.C."/>
            <person name="Singh A."/>
            <person name="Wilkins M.J."/>
            <person name="Karaoz U."/>
            <person name="Brodie E.L."/>
            <person name="Williams K.H."/>
            <person name="Hubbard S.S."/>
            <person name="Banfield J.F."/>
        </authorList>
    </citation>
    <scope>NUCLEOTIDE SEQUENCE [LARGE SCALE GENOMIC DNA]</scope>
</reference>
<feature type="transmembrane region" description="Helical" evidence="1">
    <location>
        <begin position="33"/>
        <end position="53"/>
    </location>
</feature>
<keyword evidence="1" id="KW-1133">Transmembrane helix</keyword>
<accession>A0A1G2DHV6</accession>
<gene>
    <name evidence="2" type="ORF">A3C93_00275</name>
</gene>
<name>A0A1G2DHV6_9BACT</name>
<sequence length="149" mass="16907">MKRLLRLAVGVFFVFLATSGFFREEGEYLAPAFFGVVALYLLWGELCAAVPFLERFFRSVGRGLWGQVKATEERRYCKCCGGLAVYLVTTCVPKPDMRGTVPERRNIFVCREHHPNPDIGIHAEDLHAYIRGKVHPAATDECVFPHNPY</sequence>